<dbReference type="Proteomes" id="UP001246473">
    <property type="component" value="Unassembled WGS sequence"/>
</dbReference>
<dbReference type="AlphaFoldDB" id="A0AAP5QAZ1"/>
<sequence>MTTLNTDSDLSFAQKLENILTLFELKLTETRQAVASHQSANSEARVLAAIDSLTRLESMNWVLEMLPALKNAHQLDPQALLIDVKTAQILFAQQLTELNTALQKSDLSLAQFPRVGDEARVELATRTSVLSWALHVTSGLTDNGE</sequence>
<dbReference type="RefSeq" id="WP_315697141.1">
    <property type="nucleotide sequence ID" value="NZ_JANSLM010000008.1"/>
</dbReference>
<gene>
    <name evidence="1" type="ORF">ParKJ_22880</name>
</gene>
<comment type="caution">
    <text evidence="1">The sequence shown here is derived from an EMBL/GenBank/DDBJ whole genome shotgun (WGS) entry which is preliminary data.</text>
</comment>
<protein>
    <submittedName>
        <fullName evidence="1">Uncharacterized protein</fullName>
    </submittedName>
</protein>
<reference evidence="1" key="1">
    <citation type="submission" date="2022-08" db="EMBL/GenBank/DDBJ databases">
        <authorList>
            <person name="Kim S.-J."/>
        </authorList>
    </citation>
    <scope>NUCLEOTIDE SEQUENCE</scope>
    <source>
        <strain evidence="1">KJ</strain>
    </source>
</reference>
<dbReference type="EMBL" id="JANSLM010000008">
    <property type="protein sequence ID" value="MDT8840273.1"/>
    <property type="molecule type" value="Genomic_DNA"/>
</dbReference>
<evidence type="ECO:0000313" key="2">
    <source>
        <dbReference type="Proteomes" id="UP001246473"/>
    </source>
</evidence>
<organism evidence="1 2">
    <name type="scientific">Paraburkholderia fungorum</name>
    <dbReference type="NCBI Taxonomy" id="134537"/>
    <lineage>
        <taxon>Bacteria</taxon>
        <taxon>Pseudomonadati</taxon>
        <taxon>Pseudomonadota</taxon>
        <taxon>Betaproteobacteria</taxon>
        <taxon>Burkholderiales</taxon>
        <taxon>Burkholderiaceae</taxon>
        <taxon>Paraburkholderia</taxon>
    </lineage>
</organism>
<name>A0AAP5QAZ1_9BURK</name>
<accession>A0AAP5QAZ1</accession>
<evidence type="ECO:0000313" key="1">
    <source>
        <dbReference type="EMBL" id="MDT8840273.1"/>
    </source>
</evidence>
<proteinExistence type="predicted"/>